<dbReference type="Pfam" id="PF08612">
    <property type="entry name" value="Med20"/>
    <property type="match status" value="1"/>
</dbReference>
<dbReference type="GO" id="GO:0016592">
    <property type="term" value="C:mediator complex"/>
    <property type="evidence" value="ECO:0007669"/>
    <property type="project" value="InterPro"/>
</dbReference>
<evidence type="ECO:0000313" key="6">
    <source>
        <dbReference type="EMBL" id="GJJ78906.1"/>
    </source>
</evidence>
<name>A0A9P3HLQ8_9FUNG</name>
<dbReference type="AlphaFoldDB" id="A0A9P3HLQ8"/>
<keyword evidence="7" id="KW-1185">Reference proteome</keyword>
<accession>A0A9P3HLQ8</accession>
<keyword evidence="4" id="KW-0805">Transcription regulation</keyword>
<evidence type="ECO:0000256" key="4">
    <source>
        <dbReference type="RuleBase" id="RU364152"/>
    </source>
</evidence>
<evidence type="ECO:0000256" key="2">
    <source>
        <dbReference type="ARBA" id="ARBA00010743"/>
    </source>
</evidence>
<dbReference type="Proteomes" id="UP000827284">
    <property type="component" value="Unassembled WGS sequence"/>
</dbReference>
<comment type="subcellular location">
    <subcellularLocation>
        <location evidence="1 4">Nucleus</location>
    </subcellularLocation>
</comment>
<comment type="similarity">
    <text evidence="2 4">Belongs to the Mediator complex subunit 20 family.</text>
</comment>
<comment type="function">
    <text evidence="4">Component of the Mediator complex, a coactivator involved in the regulated transcription of nearly all RNA polymerase II-dependent genes. Mediator functions as a bridge to convey information from gene-specific regulatory proteins to the basal RNA polymerase II transcription machinery. Mediator is recruited to promoters by direct interactions with regulatory proteins and serves as a scaffold for the assembly of a functional preinitiation complex with RNA polymerase II and the general transcription factors.</text>
</comment>
<keyword evidence="4" id="KW-0804">Transcription</keyword>
<sequence length="393" mass="38468">MGATCLVHWKDANGQQSLTLLTDRLHKQFHGTPIGRWTINWKVFRDISPVSKSGTGKMMHVVHVQGGATTKGLPAGALSANSTAAAAAAANISGSGMGGLGGGNIGAGAGGALGGGPGAGPGSAGGVVGGVSGQQAAGQGVGVSGAAGQGGVGGGVAGGVGGAGNPGAATGPGGAGKTGLGIMPSVAGGPGAAGSGGPGSAGAGAGGAGAGQVDAYNTTAWCLIDDGAVGVPSSALPSSATSSVANTPMSSGPTGGLDSTPKRKAVLVEVEKDIEALIAKLKNLWVHRQHAQVDGYVFDLGDFIVRVGNIMVGSTSYKGMLIEVEYLPQTSSATASNAILEEFVRLISPPGVNLYSPNMLEYPYDQVGLDPGSWSMLHSGFQYMTLFRRQHIL</sequence>
<dbReference type="GO" id="GO:0003713">
    <property type="term" value="F:transcription coactivator activity"/>
    <property type="evidence" value="ECO:0007669"/>
    <property type="project" value="TreeGrafter"/>
</dbReference>
<evidence type="ECO:0000313" key="7">
    <source>
        <dbReference type="Proteomes" id="UP000827284"/>
    </source>
</evidence>
<gene>
    <name evidence="4" type="primary">MED20</name>
    <name evidence="6" type="ORF">EMPS_11265</name>
</gene>
<proteinExistence type="inferred from homology"/>
<keyword evidence="4" id="KW-0010">Activator</keyword>
<keyword evidence="3 4" id="KW-0539">Nucleus</keyword>
<dbReference type="Gene3D" id="3.30.310.180">
    <property type="match status" value="1"/>
</dbReference>
<protein>
    <recommendedName>
        <fullName evidence="4">Mediator of RNA polymerase II transcription subunit 20</fullName>
    </recommendedName>
    <alternativeName>
        <fullName evidence="4">Mediator complex subunit 20</fullName>
    </alternativeName>
</protein>
<reference evidence="6" key="1">
    <citation type="submission" date="2021-11" db="EMBL/GenBank/DDBJ databases">
        <authorList>
            <person name="Herlambang A."/>
            <person name="Guo Y."/>
            <person name="Takashima Y."/>
            <person name="Nishizawa T."/>
        </authorList>
    </citation>
    <scope>NUCLEOTIDE SEQUENCE</scope>
    <source>
        <strain evidence="6">E1425</strain>
    </source>
</reference>
<evidence type="ECO:0000256" key="5">
    <source>
        <dbReference type="SAM" id="MobiDB-lite"/>
    </source>
</evidence>
<comment type="caution">
    <text evidence="6">The sequence shown here is derived from an EMBL/GenBank/DDBJ whole genome shotgun (WGS) entry which is preliminary data.</text>
</comment>
<dbReference type="InterPro" id="IPR013921">
    <property type="entry name" value="Mediator_Med20"/>
</dbReference>
<comment type="subunit">
    <text evidence="4">Component of the Mediator complex.</text>
</comment>
<dbReference type="OrthoDB" id="1854899at2759"/>
<feature type="region of interest" description="Disordered" evidence="5">
    <location>
        <begin position="235"/>
        <end position="260"/>
    </location>
</feature>
<dbReference type="GO" id="GO:0006357">
    <property type="term" value="P:regulation of transcription by RNA polymerase II"/>
    <property type="evidence" value="ECO:0007669"/>
    <property type="project" value="InterPro"/>
</dbReference>
<organism evidence="6 7">
    <name type="scientific">Entomortierella parvispora</name>
    <dbReference type="NCBI Taxonomy" id="205924"/>
    <lineage>
        <taxon>Eukaryota</taxon>
        <taxon>Fungi</taxon>
        <taxon>Fungi incertae sedis</taxon>
        <taxon>Mucoromycota</taxon>
        <taxon>Mortierellomycotina</taxon>
        <taxon>Mortierellomycetes</taxon>
        <taxon>Mortierellales</taxon>
        <taxon>Mortierellaceae</taxon>
        <taxon>Entomortierella</taxon>
    </lineage>
</organism>
<dbReference type="EMBL" id="BQFW01000015">
    <property type="protein sequence ID" value="GJJ78906.1"/>
    <property type="molecule type" value="Genomic_DNA"/>
</dbReference>
<evidence type="ECO:0000256" key="3">
    <source>
        <dbReference type="ARBA" id="ARBA00023242"/>
    </source>
</evidence>
<reference evidence="6" key="2">
    <citation type="journal article" date="2022" name="Microbiol. Resour. Announc.">
        <title>Whole-Genome Sequence of Entomortierella parvispora E1425, a Mucoromycotan Fungus Associated with Burkholderiaceae-Related Endosymbiotic Bacteria.</title>
        <authorList>
            <person name="Herlambang A."/>
            <person name="Guo Y."/>
            <person name="Takashima Y."/>
            <person name="Narisawa K."/>
            <person name="Ohta H."/>
            <person name="Nishizawa T."/>
        </authorList>
    </citation>
    <scope>NUCLEOTIDE SEQUENCE</scope>
    <source>
        <strain evidence="6">E1425</strain>
    </source>
</reference>
<dbReference type="PANTHER" id="PTHR12465:SF0">
    <property type="entry name" value="MEDIATOR OF RNA POLYMERASE II TRANSCRIPTION SUBUNIT 20"/>
    <property type="match status" value="1"/>
</dbReference>
<dbReference type="PANTHER" id="PTHR12465">
    <property type="entry name" value="UBIQUITIN SPECIFIC PROTEASE HOMOLOG 49"/>
    <property type="match status" value="1"/>
</dbReference>
<evidence type="ECO:0000256" key="1">
    <source>
        <dbReference type="ARBA" id="ARBA00004123"/>
    </source>
</evidence>
<feature type="compositionally biased region" description="Low complexity" evidence="5">
    <location>
        <begin position="235"/>
        <end position="245"/>
    </location>
</feature>